<comment type="caution">
    <text evidence="2">The sequence shown here is derived from an EMBL/GenBank/DDBJ whole genome shotgun (WGS) entry which is preliminary data.</text>
</comment>
<evidence type="ECO:0000313" key="2">
    <source>
        <dbReference type="EMBL" id="MEU2124541.1"/>
    </source>
</evidence>
<evidence type="ECO:0000256" key="1">
    <source>
        <dbReference type="SAM" id="MobiDB-lite"/>
    </source>
</evidence>
<organism evidence="2 3">
    <name type="scientific">Nocardia niwae</name>
    <dbReference type="NCBI Taxonomy" id="626084"/>
    <lineage>
        <taxon>Bacteria</taxon>
        <taxon>Bacillati</taxon>
        <taxon>Actinomycetota</taxon>
        <taxon>Actinomycetes</taxon>
        <taxon>Mycobacteriales</taxon>
        <taxon>Nocardiaceae</taxon>
        <taxon>Nocardia</taxon>
    </lineage>
</organism>
<dbReference type="EMBL" id="JBEYBR010000060">
    <property type="protein sequence ID" value="MEU2124541.1"/>
    <property type="molecule type" value="Genomic_DNA"/>
</dbReference>
<protein>
    <submittedName>
        <fullName evidence="2">Uncharacterized protein</fullName>
    </submittedName>
</protein>
<dbReference type="Proteomes" id="UP001550535">
    <property type="component" value="Unassembled WGS sequence"/>
</dbReference>
<gene>
    <name evidence="2" type="ORF">ABZ507_22270</name>
</gene>
<accession>A0ABV2XFG5</accession>
<feature type="non-terminal residue" evidence="2">
    <location>
        <position position="89"/>
    </location>
</feature>
<name>A0ABV2XFG5_9NOCA</name>
<evidence type="ECO:0000313" key="3">
    <source>
        <dbReference type="Proteomes" id="UP001550535"/>
    </source>
</evidence>
<sequence>MTEDSKDRREPGPPEAGAFRPGEAHTPGYGPQGAQHPTAQFPPQHPPAAPFPGYPASFAPPNDATQPHGPAFGAPPAPDRRPFRAGLAA</sequence>
<keyword evidence="3" id="KW-1185">Reference proteome</keyword>
<reference evidence="2 3" key="1">
    <citation type="submission" date="2024-06" db="EMBL/GenBank/DDBJ databases">
        <title>The Natural Products Discovery Center: Release of the First 8490 Sequenced Strains for Exploring Actinobacteria Biosynthetic Diversity.</title>
        <authorList>
            <person name="Kalkreuter E."/>
            <person name="Kautsar S.A."/>
            <person name="Yang D."/>
            <person name="Bader C.D."/>
            <person name="Teijaro C.N."/>
            <person name="Fluegel L."/>
            <person name="Davis C.M."/>
            <person name="Simpson J.R."/>
            <person name="Lauterbach L."/>
            <person name="Steele A.D."/>
            <person name="Gui C."/>
            <person name="Meng S."/>
            <person name="Li G."/>
            <person name="Viehrig K."/>
            <person name="Ye F."/>
            <person name="Su P."/>
            <person name="Kiefer A.F."/>
            <person name="Nichols A."/>
            <person name="Cepeda A.J."/>
            <person name="Yan W."/>
            <person name="Fan B."/>
            <person name="Jiang Y."/>
            <person name="Adhikari A."/>
            <person name="Zheng C.-J."/>
            <person name="Schuster L."/>
            <person name="Cowan T.M."/>
            <person name="Smanski M.J."/>
            <person name="Chevrette M.G."/>
            <person name="De Carvalho L.P.S."/>
            <person name="Shen B."/>
        </authorList>
    </citation>
    <scope>NUCLEOTIDE SEQUENCE [LARGE SCALE GENOMIC DNA]</scope>
    <source>
        <strain evidence="2 3">NPDC019434</strain>
    </source>
</reference>
<feature type="region of interest" description="Disordered" evidence="1">
    <location>
        <begin position="1"/>
        <end position="89"/>
    </location>
</feature>
<feature type="compositionally biased region" description="Pro residues" evidence="1">
    <location>
        <begin position="43"/>
        <end position="53"/>
    </location>
</feature>
<feature type="compositionally biased region" description="Basic and acidic residues" evidence="1">
    <location>
        <begin position="1"/>
        <end position="12"/>
    </location>
</feature>
<proteinExistence type="predicted"/>